<keyword evidence="1" id="KW-0812">Transmembrane</keyword>
<evidence type="ECO:0000256" key="1">
    <source>
        <dbReference type="SAM" id="Phobius"/>
    </source>
</evidence>
<proteinExistence type="predicted"/>
<reference evidence="2" key="1">
    <citation type="journal article" date="2014" name="Int. J. Syst. Evol. Microbiol.">
        <title>Complete genome sequence of Corynebacterium casei LMG S-19264T (=DSM 44701T), isolated from a smear-ripened cheese.</title>
        <authorList>
            <consortium name="US DOE Joint Genome Institute (JGI-PGF)"/>
            <person name="Walter F."/>
            <person name="Albersmeier A."/>
            <person name="Kalinowski J."/>
            <person name="Ruckert C."/>
        </authorList>
    </citation>
    <scope>NUCLEOTIDE SEQUENCE</scope>
    <source>
        <strain evidence="2">KCTC 32501</strain>
    </source>
</reference>
<dbReference type="InterPro" id="IPR012902">
    <property type="entry name" value="N_methyl_site"/>
</dbReference>
<gene>
    <name evidence="2" type="ORF">GCM10009007_04290</name>
</gene>
<dbReference type="EMBL" id="BMZG01000002">
    <property type="protein sequence ID" value="GHA66909.1"/>
    <property type="molecule type" value="Genomic_DNA"/>
</dbReference>
<protein>
    <recommendedName>
        <fullName evidence="4">Prepilin-type N-terminal cleavage/methylation domain-containing protein</fullName>
    </recommendedName>
</protein>
<keyword evidence="3" id="KW-1185">Reference proteome</keyword>
<comment type="caution">
    <text evidence="2">The sequence shown here is derived from an EMBL/GenBank/DDBJ whole genome shotgun (WGS) entry which is preliminary data.</text>
</comment>
<dbReference type="AlphaFoldDB" id="A0A8J3CFT2"/>
<evidence type="ECO:0000313" key="2">
    <source>
        <dbReference type="EMBL" id="GHA66909.1"/>
    </source>
</evidence>
<keyword evidence="1" id="KW-0472">Membrane</keyword>
<dbReference type="Proteomes" id="UP000614287">
    <property type="component" value="Unassembled WGS sequence"/>
</dbReference>
<evidence type="ECO:0008006" key="4">
    <source>
        <dbReference type="Google" id="ProtNLM"/>
    </source>
</evidence>
<accession>A0A8J3CFT2</accession>
<keyword evidence="1" id="KW-1133">Transmembrane helix</keyword>
<sequence length="259" mass="27549">MRRRDCHRINSQAGFTLLELLISMVLVLAIIIGVQRFMSGVVFDQTIIGERQEVASETRLVLSNVSRDIARANFYPHASFSDDLPNAVLPPAVGGGQNLFGVRYVAPVGTPDCNGDTTDNQALAGHVGWTLIENRYVLTRTDGVFSLSCDGSGGDSGQVRLIDNVAKYLPSGVVGVTVDAILYNAEPVDLVANPQFIPTNTKLVRLCLLTRVAQNVGDDSAATTDCAGAALPVVSAWVYYKTQVDVAVGSHGFLAGDAP</sequence>
<organism evidence="2 3">
    <name type="scientific">Formosimonas limnophila</name>
    <dbReference type="NCBI Taxonomy" id="1384487"/>
    <lineage>
        <taxon>Bacteria</taxon>
        <taxon>Pseudomonadati</taxon>
        <taxon>Pseudomonadota</taxon>
        <taxon>Betaproteobacteria</taxon>
        <taxon>Burkholderiales</taxon>
        <taxon>Burkholderiaceae</taxon>
        <taxon>Formosimonas</taxon>
    </lineage>
</organism>
<name>A0A8J3CFT2_9BURK</name>
<evidence type="ECO:0000313" key="3">
    <source>
        <dbReference type="Proteomes" id="UP000614287"/>
    </source>
</evidence>
<dbReference type="PROSITE" id="PS00409">
    <property type="entry name" value="PROKAR_NTER_METHYL"/>
    <property type="match status" value="1"/>
</dbReference>
<feature type="transmembrane region" description="Helical" evidence="1">
    <location>
        <begin position="12"/>
        <end position="34"/>
    </location>
</feature>
<dbReference type="NCBIfam" id="TIGR02532">
    <property type="entry name" value="IV_pilin_GFxxxE"/>
    <property type="match status" value="1"/>
</dbReference>
<dbReference type="Pfam" id="PF07963">
    <property type="entry name" value="N_methyl"/>
    <property type="match status" value="1"/>
</dbReference>
<reference evidence="2" key="2">
    <citation type="submission" date="2020-09" db="EMBL/GenBank/DDBJ databases">
        <authorList>
            <person name="Sun Q."/>
            <person name="Kim S."/>
        </authorList>
    </citation>
    <scope>NUCLEOTIDE SEQUENCE</scope>
    <source>
        <strain evidence="2">KCTC 32501</strain>
    </source>
</reference>